<organism evidence="3 4">
    <name type="scientific">Pseudoalteromonas phenolica</name>
    <dbReference type="NCBI Taxonomy" id="161398"/>
    <lineage>
        <taxon>Bacteria</taxon>
        <taxon>Pseudomonadati</taxon>
        <taxon>Pseudomonadota</taxon>
        <taxon>Gammaproteobacteria</taxon>
        <taxon>Alteromonadales</taxon>
        <taxon>Pseudoalteromonadaceae</taxon>
        <taxon>Pseudoalteromonas</taxon>
    </lineage>
</organism>
<dbReference type="InterPro" id="IPR020010">
    <property type="entry name" value="CHP03503"/>
</dbReference>
<feature type="region of interest" description="Disordered" evidence="1">
    <location>
        <begin position="419"/>
        <end position="454"/>
    </location>
</feature>
<accession>A0A4Q7IN79</accession>
<reference evidence="3 4" key="1">
    <citation type="submission" date="2018-01" db="EMBL/GenBank/DDBJ databases">
        <title>Co-occurrence of chitin degradation, pigmentation and bioactivity in marine Pseudoalteromonas.</title>
        <authorList>
            <person name="Paulsen S."/>
            <person name="Gram L."/>
            <person name="Machado H."/>
        </authorList>
    </citation>
    <scope>NUCLEOTIDE SEQUENCE [LARGE SCALE GENOMIC DNA]</scope>
    <source>
        <strain evidence="3 4">S3898</strain>
    </source>
</reference>
<feature type="transmembrane region" description="Helical" evidence="2">
    <location>
        <begin position="378"/>
        <end position="402"/>
    </location>
</feature>
<sequence>MKRLLLVLLLLFVHECIALTTTPSITLLKNNRKVNEVPLLDNRFRIDHKVEKITLLFFRKPGSPAVILVKPDGSKYYAHHAMKDEQLEWFDESSYDLITIENPTPGPWQVIGRIQQDSRIMVLGDIELVVEPLPALMFRGETLKVTGKVTNDGKPIDVGYFRDVVSLIVEFVSTNNDLYDNFGAGTKSVTEFKDDGRDFDERPMDGIFTGEFKLVFPAGEWQPEFYIETPILKRRVVHAPIVIAEPPFDYQLSLGRNAASSHELLINLDQDIIKPETIIFQGKIYYPNGEEQVFTLDPEARLYRKLVISNYDWGRYQVELSVFGENINGREFMAKLPVYNFEIERSIEKVPELQAPKVNPILSQLPPPEPEPTMSTGLLIGIIALGNILVMLLGWLAIRIFVQNKPIKIKLSLPSFKKKKISDEDETENKNEKESNGSKNDKSGDILNLSMDGD</sequence>
<name>A0A4Q7IN79_9GAMM</name>
<proteinExistence type="predicted"/>
<comment type="caution">
    <text evidence="3">The sequence shown here is derived from an EMBL/GenBank/DDBJ whole genome shotgun (WGS) entry which is preliminary data.</text>
</comment>
<evidence type="ECO:0000256" key="1">
    <source>
        <dbReference type="SAM" id="MobiDB-lite"/>
    </source>
</evidence>
<dbReference type="NCBIfam" id="TIGR03503">
    <property type="entry name" value="TIGR03503 family protein"/>
    <property type="match status" value="1"/>
</dbReference>
<keyword evidence="2" id="KW-0472">Membrane</keyword>
<protein>
    <submittedName>
        <fullName evidence="3">TIGR03503 family protein</fullName>
    </submittedName>
</protein>
<evidence type="ECO:0000256" key="2">
    <source>
        <dbReference type="SAM" id="Phobius"/>
    </source>
</evidence>
<dbReference type="Proteomes" id="UP000291338">
    <property type="component" value="Unassembled WGS sequence"/>
</dbReference>
<dbReference type="AlphaFoldDB" id="A0A4Q7IN79"/>
<dbReference type="RefSeq" id="WP_130256140.1">
    <property type="nucleotide sequence ID" value="NZ_PPSX01000052.1"/>
</dbReference>
<feature type="compositionally biased region" description="Basic and acidic residues" evidence="1">
    <location>
        <begin position="428"/>
        <end position="444"/>
    </location>
</feature>
<keyword evidence="2" id="KW-1133">Transmembrane helix</keyword>
<gene>
    <name evidence="3" type="ORF">C1E23_13840</name>
</gene>
<dbReference type="EMBL" id="PPSX01000052">
    <property type="protein sequence ID" value="RZQ52497.1"/>
    <property type="molecule type" value="Genomic_DNA"/>
</dbReference>
<evidence type="ECO:0000313" key="4">
    <source>
        <dbReference type="Proteomes" id="UP000291338"/>
    </source>
</evidence>
<keyword evidence="2" id="KW-0812">Transmembrane</keyword>
<evidence type="ECO:0000313" key="3">
    <source>
        <dbReference type="EMBL" id="RZQ52497.1"/>
    </source>
</evidence>